<organism evidence="3 4">
    <name type="scientific">Pseudomonas amygdali pv. dendropanacis</name>
    <dbReference type="NCBI Taxonomy" id="235272"/>
    <lineage>
        <taxon>Bacteria</taxon>
        <taxon>Pseudomonadati</taxon>
        <taxon>Pseudomonadota</taxon>
        <taxon>Gammaproteobacteria</taxon>
        <taxon>Pseudomonadales</taxon>
        <taxon>Pseudomonadaceae</taxon>
        <taxon>Pseudomonas</taxon>
        <taxon>Pseudomonas amygdali</taxon>
    </lineage>
</organism>
<proteinExistence type="predicted"/>
<evidence type="ECO:0000256" key="1">
    <source>
        <dbReference type="SAM" id="MobiDB-lite"/>
    </source>
</evidence>
<gene>
    <name evidence="3" type="ORF">ALO71_04829</name>
</gene>
<sequence>MERHKGCGIEQSGNREHDRQPEQPEFYADLADRGQPMRKLSRGFGLVEIMVALVLGLVVSLGIVQIFTAARGTYQSQNAAARMQEDARFLLSKLIQEIRMTGMYGCLSFKNYTPVSPAIQWPIALDTPILWDNPSRTLTLVTADVGTTGSTPTWTIVSDCQSKTQLYASTRAPDTGQTAFPLRQLVYTLSGTDLTIKYGTDGTPQPLLQNVADFSVSFGMTGNPMSYTTAVTKANADAVRSVRISLTLQDGQNGIVKPQQYNVVAYLRNRF</sequence>
<accession>A0A0P9QYY3</accession>
<dbReference type="AlphaFoldDB" id="A0A0P9QYY3"/>
<dbReference type="PATRIC" id="fig|235272.12.peg.3718"/>
<dbReference type="Proteomes" id="UP000050346">
    <property type="component" value="Unassembled WGS sequence"/>
</dbReference>
<evidence type="ECO:0000313" key="3">
    <source>
        <dbReference type="EMBL" id="KPX20861.1"/>
    </source>
</evidence>
<reference evidence="3 4" key="1">
    <citation type="submission" date="2015-09" db="EMBL/GenBank/DDBJ databases">
        <title>Genome announcement of multiple Pseudomonas syringae strains.</title>
        <authorList>
            <person name="Thakur S."/>
            <person name="Wang P.W."/>
            <person name="Gong Y."/>
            <person name="Weir B.S."/>
            <person name="Guttman D.S."/>
        </authorList>
    </citation>
    <scope>NUCLEOTIDE SEQUENCE [LARGE SCALE GENOMIC DNA]</scope>
    <source>
        <strain evidence="3 4">ICMP9150</strain>
    </source>
</reference>
<feature type="transmembrane region" description="Helical" evidence="2">
    <location>
        <begin position="43"/>
        <end position="67"/>
    </location>
</feature>
<dbReference type="EMBL" id="LJQG01000112">
    <property type="protein sequence ID" value="KPX20861.1"/>
    <property type="molecule type" value="Genomic_DNA"/>
</dbReference>
<evidence type="ECO:0000313" key="4">
    <source>
        <dbReference type="Proteomes" id="UP000050346"/>
    </source>
</evidence>
<keyword evidence="2" id="KW-0812">Transmembrane</keyword>
<evidence type="ECO:0000256" key="2">
    <source>
        <dbReference type="SAM" id="Phobius"/>
    </source>
</evidence>
<comment type="caution">
    <text evidence="3">The sequence shown here is derived from an EMBL/GenBank/DDBJ whole genome shotgun (WGS) entry which is preliminary data.</text>
</comment>
<protein>
    <submittedName>
        <fullName evidence="3">Type IV pilus assembly protein PilW</fullName>
    </submittedName>
</protein>
<feature type="region of interest" description="Disordered" evidence="1">
    <location>
        <begin position="1"/>
        <end position="22"/>
    </location>
</feature>
<dbReference type="InterPro" id="IPR012902">
    <property type="entry name" value="N_methyl_site"/>
</dbReference>
<dbReference type="Pfam" id="PF07963">
    <property type="entry name" value="N_methyl"/>
    <property type="match status" value="1"/>
</dbReference>
<keyword evidence="2" id="KW-0472">Membrane</keyword>
<keyword evidence="2" id="KW-1133">Transmembrane helix</keyword>
<name>A0A0P9QYY3_PSEA0</name>